<dbReference type="AlphaFoldDB" id="A0A4U1CTG5"/>
<sequence>MDQETAKYIVNYFSALLTDSERLAIRHTHSLIKLDLKEITQNTNYPLLNIYKRKGWITEDIEILNLLKEGYDNFEVKAAERIMCENCEKVFLNNCPSCNKLARTPEAKQCRFCSFNWR</sequence>
<reference evidence="1 2" key="1">
    <citation type="submission" date="2019-04" db="EMBL/GenBank/DDBJ databases">
        <title>Pedobacter sp. RP-3-22 sp. nov., isolated from Arctic soil.</title>
        <authorList>
            <person name="Dahal R.H."/>
            <person name="Kim D.-U."/>
        </authorList>
    </citation>
    <scope>NUCLEOTIDE SEQUENCE [LARGE SCALE GENOMIC DNA]</scope>
    <source>
        <strain evidence="1 2">RP-3-22</strain>
    </source>
</reference>
<accession>A0A4U1CTG5</accession>
<keyword evidence="2" id="KW-1185">Reference proteome</keyword>
<proteinExistence type="predicted"/>
<organism evidence="1 2">
    <name type="scientific">Pedobacter polaris</name>
    <dbReference type="NCBI Taxonomy" id="2571273"/>
    <lineage>
        <taxon>Bacteria</taxon>
        <taxon>Pseudomonadati</taxon>
        <taxon>Bacteroidota</taxon>
        <taxon>Sphingobacteriia</taxon>
        <taxon>Sphingobacteriales</taxon>
        <taxon>Sphingobacteriaceae</taxon>
        <taxon>Pedobacter</taxon>
    </lineage>
</organism>
<dbReference type="RefSeq" id="WP_136841154.1">
    <property type="nucleotide sequence ID" value="NZ_SWBR01000002.1"/>
</dbReference>
<evidence type="ECO:0000313" key="1">
    <source>
        <dbReference type="EMBL" id="TKC10876.1"/>
    </source>
</evidence>
<evidence type="ECO:0000313" key="2">
    <source>
        <dbReference type="Proteomes" id="UP000309488"/>
    </source>
</evidence>
<comment type="caution">
    <text evidence="1">The sequence shown here is derived from an EMBL/GenBank/DDBJ whole genome shotgun (WGS) entry which is preliminary data.</text>
</comment>
<dbReference type="OrthoDB" id="275225at2"/>
<protein>
    <submittedName>
        <fullName evidence="1">Uncharacterized protein</fullName>
    </submittedName>
</protein>
<dbReference type="Proteomes" id="UP000309488">
    <property type="component" value="Unassembled WGS sequence"/>
</dbReference>
<gene>
    <name evidence="1" type="ORF">FA048_11960</name>
</gene>
<dbReference type="EMBL" id="SWBR01000002">
    <property type="protein sequence ID" value="TKC10876.1"/>
    <property type="molecule type" value="Genomic_DNA"/>
</dbReference>
<name>A0A4U1CTG5_9SPHI</name>